<evidence type="ECO:0000313" key="7">
    <source>
        <dbReference type="Proteomes" id="UP000191144"/>
    </source>
</evidence>
<evidence type="ECO:0000256" key="2">
    <source>
        <dbReference type="ARBA" id="ARBA00022737"/>
    </source>
</evidence>
<gene>
    <name evidence="6" type="ORF">LAME_0H01640G</name>
</gene>
<feature type="compositionally biased region" description="Polar residues" evidence="5">
    <location>
        <begin position="392"/>
        <end position="408"/>
    </location>
</feature>
<feature type="region of interest" description="Disordered" evidence="5">
    <location>
        <begin position="576"/>
        <end position="620"/>
    </location>
</feature>
<dbReference type="PANTHER" id="PTHR46771:SF5">
    <property type="entry name" value="DETERIN"/>
    <property type="match status" value="1"/>
</dbReference>
<evidence type="ECO:0000256" key="4">
    <source>
        <dbReference type="ARBA" id="ARBA00023125"/>
    </source>
</evidence>
<dbReference type="Pfam" id="PF00653">
    <property type="entry name" value="BIR"/>
    <property type="match status" value="1"/>
</dbReference>
<feature type="compositionally biased region" description="Polar residues" evidence="5">
    <location>
        <begin position="361"/>
        <end position="373"/>
    </location>
</feature>
<evidence type="ECO:0000256" key="1">
    <source>
        <dbReference type="ARBA" id="ARBA00022723"/>
    </source>
</evidence>
<organism evidence="6 7">
    <name type="scientific">Lachancea meyersii CBS 8951</name>
    <dbReference type="NCBI Taxonomy" id="1266667"/>
    <lineage>
        <taxon>Eukaryota</taxon>
        <taxon>Fungi</taxon>
        <taxon>Dikarya</taxon>
        <taxon>Ascomycota</taxon>
        <taxon>Saccharomycotina</taxon>
        <taxon>Saccharomycetes</taxon>
        <taxon>Saccharomycetales</taxon>
        <taxon>Saccharomycetaceae</taxon>
        <taxon>Lachancea</taxon>
    </lineage>
</organism>
<keyword evidence="3" id="KW-0862">Zinc</keyword>
<evidence type="ECO:0000256" key="3">
    <source>
        <dbReference type="ARBA" id="ARBA00022833"/>
    </source>
</evidence>
<dbReference type="PANTHER" id="PTHR46771">
    <property type="entry name" value="DETERIN"/>
    <property type="match status" value="1"/>
</dbReference>
<dbReference type="InterPro" id="IPR051190">
    <property type="entry name" value="Baculoviral_IAP"/>
</dbReference>
<keyword evidence="1" id="KW-0479">Metal-binding</keyword>
<dbReference type="PRINTS" id="PR00929">
    <property type="entry name" value="ATHOOK"/>
</dbReference>
<dbReference type="EMBL" id="LT598480">
    <property type="protein sequence ID" value="SCV02487.1"/>
    <property type="molecule type" value="Genomic_DNA"/>
</dbReference>
<dbReference type="GO" id="GO:0005634">
    <property type="term" value="C:nucleus"/>
    <property type="evidence" value="ECO:0007669"/>
    <property type="project" value="InterPro"/>
</dbReference>
<dbReference type="OrthoDB" id="4070233at2759"/>
<dbReference type="SUPFAM" id="SSF57924">
    <property type="entry name" value="Inhibitor of apoptosis (IAP) repeat"/>
    <property type="match status" value="2"/>
</dbReference>
<dbReference type="GO" id="GO:0046872">
    <property type="term" value="F:metal ion binding"/>
    <property type="evidence" value="ECO:0007669"/>
    <property type="project" value="UniProtKB-KW"/>
</dbReference>
<protein>
    <submittedName>
        <fullName evidence="6">LAME_0H01640g1_1</fullName>
    </submittedName>
</protein>
<feature type="compositionally biased region" description="Polar residues" evidence="5">
    <location>
        <begin position="467"/>
        <end position="481"/>
    </location>
</feature>
<feature type="compositionally biased region" description="Polar residues" evidence="5">
    <location>
        <begin position="584"/>
        <end position="596"/>
    </location>
</feature>
<dbReference type="InterPro" id="IPR000116">
    <property type="entry name" value="HMGA"/>
</dbReference>
<dbReference type="InterPro" id="IPR001370">
    <property type="entry name" value="BIR_rpt"/>
</dbReference>
<evidence type="ECO:0000256" key="5">
    <source>
        <dbReference type="SAM" id="MobiDB-lite"/>
    </source>
</evidence>
<dbReference type="SMART" id="SM00238">
    <property type="entry name" value="BIR"/>
    <property type="match status" value="1"/>
</dbReference>
<dbReference type="PROSITE" id="PS50143">
    <property type="entry name" value="BIR_REPEAT_2"/>
    <property type="match status" value="2"/>
</dbReference>
<feature type="compositionally biased region" description="Basic and acidic residues" evidence="5">
    <location>
        <begin position="597"/>
        <end position="608"/>
    </location>
</feature>
<name>A0A1G4KDH4_9SACH</name>
<keyword evidence="7" id="KW-1185">Reference proteome</keyword>
<dbReference type="GO" id="GO:0006355">
    <property type="term" value="P:regulation of DNA-templated transcription"/>
    <property type="evidence" value="ECO:0007669"/>
    <property type="project" value="InterPro"/>
</dbReference>
<dbReference type="Proteomes" id="UP000191144">
    <property type="component" value="Chromosome H"/>
</dbReference>
<dbReference type="AlphaFoldDB" id="A0A1G4KDH4"/>
<dbReference type="PRINTS" id="PR00930">
    <property type="entry name" value="HIGHMOBLTYIY"/>
</dbReference>
<keyword evidence="2" id="KW-0677">Repeat</keyword>
<dbReference type="GO" id="GO:0003677">
    <property type="term" value="F:DNA binding"/>
    <property type="evidence" value="ECO:0007669"/>
    <property type="project" value="UniProtKB-KW"/>
</dbReference>
<keyword evidence="4" id="KW-0238">DNA-binding</keyword>
<feature type="region of interest" description="Disordered" evidence="5">
    <location>
        <begin position="261"/>
        <end position="487"/>
    </location>
</feature>
<dbReference type="InterPro" id="IPR017956">
    <property type="entry name" value="AT_hook_DNA-bd_motif"/>
</dbReference>
<evidence type="ECO:0000313" key="6">
    <source>
        <dbReference type="EMBL" id="SCV02487.1"/>
    </source>
</evidence>
<reference evidence="7" key="1">
    <citation type="submission" date="2016-03" db="EMBL/GenBank/DDBJ databases">
        <authorList>
            <person name="Devillers Hugo."/>
        </authorList>
    </citation>
    <scope>NUCLEOTIDE SEQUENCE [LARGE SCALE GENOMIC DNA]</scope>
</reference>
<feature type="compositionally biased region" description="Low complexity" evidence="5">
    <location>
        <begin position="379"/>
        <end position="391"/>
    </location>
</feature>
<sequence length="871" mass="97108">MTVQFHRYQERYNSFLQTFNIQGKRCSWPYKVIPTKAMAQSGFEFSPRFKGEILSRDSVRCNFCGGESDDFHNCRSKPLAATLSKVLENHLETHTGCLYSELKLALVKSFWKSEPIDWSVQKSLRKPHSEEVVRLRQWTYKEGWIHERQPQISSNAMAKAGLLRYDLGLSSPELLEEHPDATYCIYCSKIIGSWEANDNPVWEHFVCSNGGRCHFFETMPETELVARMKARYDEEGLGSDEKLLPCLDYYETFASQFSRFEEETLSQDSQNKRGRPRSRGSGELPAREPRKRGRPPKERPADVADVANVAESEIIGPTNGSGEVQPIKRKRGRPRNVVSDSATVIKEKRPRGRPRKDGLSSVPQDQMPNSISPPHTADLKVLGSSGSVSSKPTSASDDNANPASNSQHTIDDVPGIENGADSAPQKLETPHVTNGVSLSPKRKIRLRQNQRMASAEDNECDSDENSTKSIVLNFNNPSPKSNVAPRNPIIDDSFDAFSFSAHGNSEFVIPESAFQTKKSNAMQTLPESVQRSSPSVSVSEHANVGRARENQVDPSFALKNGALNDIDMDVEMSDDSIQVPPLSEASTPIGTPARSSSTEKEQKDDTPPIHDINQSDTSISSTIPEFERTPAITSNFAQSTGTDISPRNIIRPTAQVPQVGVDNSTDKSRSKLATNEVSLAATKGPFGVENDRSLSSSSNLVITDQNIPNEESTAILKLNKSNVKSASEEELIRNGSSPSVSFGDIFPATADLHNSLVLVDEERVLLANYFRKLLRYINVNDLSLFNEVDGDLSFFVQHMPQHEKQLAFSAWIDKKQSELKEEFERDYRTKVAKLDRQFKAAKSFLEKIDNDEALLKIADHYSLLDNFRTSL</sequence>
<dbReference type="Gene3D" id="1.10.1170.10">
    <property type="entry name" value="Inhibitor Of Apoptosis Protein (2mihbC-IAP-1), Chain A"/>
    <property type="match status" value="2"/>
</dbReference>
<dbReference type="SMART" id="SM00384">
    <property type="entry name" value="AT_hook"/>
    <property type="match status" value="4"/>
</dbReference>
<accession>A0A1G4KDH4</accession>
<dbReference type="GO" id="GO:0000785">
    <property type="term" value="C:chromatin"/>
    <property type="evidence" value="ECO:0007669"/>
    <property type="project" value="InterPro"/>
</dbReference>
<proteinExistence type="predicted"/>